<keyword evidence="2" id="KW-1185">Reference proteome</keyword>
<dbReference type="AlphaFoldDB" id="A0A0C9VY57"/>
<protein>
    <submittedName>
        <fullName evidence="1">Uncharacterized protein</fullName>
    </submittedName>
</protein>
<gene>
    <name evidence="1" type="ORF">HYDPIDRAFT_92819</name>
</gene>
<dbReference type="EMBL" id="KN839851">
    <property type="protein sequence ID" value="KIJ63230.1"/>
    <property type="molecule type" value="Genomic_DNA"/>
</dbReference>
<dbReference type="Proteomes" id="UP000053820">
    <property type="component" value="Unassembled WGS sequence"/>
</dbReference>
<reference evidence="1 2" key="1">
    <citation type="submission" date="2014-04" db="EMBL/GenBank/DDBJ databases">
        <title>Evolutionary Origins and Diversification of the Mycorrhizal Mutualists.</title>
        <authorList>
            <consortium name="DOE Joint Genome Institute"/>
            <consortium name="Mycorrhizal Genomics Consortium"/>
            <person name="Kohler A."/>
            <person name="Kuo A."/>
            <person name="Nagy L.G."/>
            <person name="Floudas D."/>
            <person name="Copeland A."/>
            <person name="Barry K.W."/>
            <person name="Cichocki N."/>
            <person name="Veneault-Fourrey C."/>
            <person name="LaButti K."/>
            <person name="Lindquist E.A."/>
            <person name="Lipzen A."/>
            <person name="Lundell T."/>
            <person name="Morin E."/>
            <person name="Murat C."/>
            <person name="Riley R."/>
            <person name="Ohm R."/>
            <person name="Sun H."/>
            <person name="Tunlid A."/>
            <person name="Henrissat B."/>
            <person name="Grigoriev I.V."/>
            <person name="Hibbett D.S."/>
            <person name="Martin F."/>
        </authorList>
    </citation>
    <scope>NUCLEOTIDE SEQUENCE [LARGE SCALE GENOMIC DNA]</scope>
    <source>
        <strain evidence="1 2">MD-312</strain>
    </source>
</reference>
<organism evidence="1 2">
    <name type="scientific">Hydnomerulius pinastri MD-312</name>
    <dbReference type="NCBI Taxonomy" id="994086"/>
    <lineage>
        <taxon>Eukaryota</taxon>
        <taxon>Fungi</taxon>
        <taxon>Dikarya</taxon>
        <taxon>Basidiomycota</taxon>
        <taxon>Agaricomycotina</taxon>
        <taxon>Agaricomycetes</taxon>
        <taxon>Agaricomycetidae</taxon>
        <taxon>Boletales</taxon>
        <taxon>Boletales incertae sedis</taxon>
        <taxon>Leucogyrophana</taxon>
    </lineage>
</organism>
<proteinExistence type="predicted"/>
<sequence>MEGVEQWGKVRRLDGGDTMNAAGLMTVRSDSRDATFVRYETLVDKMARQHNAPPIYEKKTFYGRLQYIFVIRVPAHPSIHLNHPETIFLAALHPCQLTTTPSRLLSLDIHFYSTLSNTLDIVDITCLQCLVGRIPMDGGRSWAIVDRSGDLARATFED</sequence>
<dbReference type="HOGENOM" id="CLU_085135_2_0_1"/>
<evidence type="ECO:0000313" key="1">
    <source>
        <dbReference type="EMBL" id="KIJ63230.1"/>
    </source>
</evidence>
<dbReference type="OrthoDB" id="2404451at2759"/>
<name>A0A0C9VY57_9AGAM</name>
<evidence type="ECO:0000313" key="2">
    <source>
        <dbReference type="Proteomes" id="UP000053820"/>
    </source>
</evidence>
<accession>A0A0C9VY57</accession>